<proteinExistence type="predicted"/>
<evidence type="ECO:0000313" key="3">
    <source>
        <dbReference type="Proteomes" id="UP000430232"/>
    </source>
</evidence>
<dbReference type="RefSeq" id="WP_151063310.1">
    <property type="nucleotide sequence ID" value="NZ_CABVPL010000011.1"/>
</dbReference>
<dbReference type="SUPFAM" id="SSF52540">
    <property type="entry name" value="P-loop containing nucleoside triphosphate hydrolases"/>
    <property type="match status" value="1"/>
</dbReference>
<dbReference type="InterPro" id="IPR010995">
    <property type="entry name" value="DNA_repair_Rad51/TF_NusA_a-hlx"/>
</dbReference>
<dbReference type="InterPro" id="IPR027417">
    <property type="entry name" value="P-loop_NTPase"/>
</dbReference>
<dbReference type="Proteomes" id="UP000494222">
    <property type="component" value="Unassembled WGS sequence"/>
</dbReference>
<dbReference type="EMBL" id="VZOJ01000008">
    <property type="protein sequence ID" value="KAB0643841.1"/>
    <property type="molecule type" value="Genomic_DNA"/>
</dbReference>
<evidence type="ECO:0000313" key="4">
    <source>
        <dbReference type="Proteomes" id="UP000494222"/>
    </source>
</evidence>
<sequence length="494" mass="55255">MTLDVLDENSLFLAAEDCDPSEFEKIHKFSSFERKIIRSLIAHGPLLLRGGRGSGKSALLIEADRQIKAEWSNVLSVYVSLRHLPLLRSEGKVYESIFCELLLTALNDELERLDLPCVDNRPSDAGQLRQMLVSLGGRINRRVVLIFDDAAHIGRENALTEFFDIFRTISSNVVSCKAAIYPGVTRFGIRFDVFNDATVIDVARDERSGEFSSFFAEVMQARFPTLSKKLEKSRGRSLGLETTASLIGRTVVGNMRAFVFACSWLSASAKIGLPDVKDILLRLASDYYWPLLDEVAPKLGPYEVLIEPCRNVAEVIFRHAASTDSGSAIVHREIVQKLGKLFEILEYVGFISRREASRSMKSGGRGPRYSLNLANLLETRPKAQLTFDLVDIWLNTSVDSVEFHASGNQIPLNLPEIDPTQELAVFNLPIQSLAKGKTYVYGLTTRQINLLLENGYKTIKDVANESDENLHDLEGIGDKTLLRIRNVISQAIWM</sequence>
<accession>A0A6H9SVV8</accession>
<evidence type="ECO:0000313" key="2">
    <source>
        <dbReference type="EMBL" id="VWB47263.1"/>
    </source>
</evidence>
<dbReference type="EMBL" id="CABVPL010000011">
    <property type="protein sequence ID" value="VWB47263.1"/>
    <property type="molecule type" value="Genomic_DNA"/>
</dbReference>
<gene>
    <name evidence="2" type="ORF">BLA24064_02132</name>
    <name evidence="1" type="ORF">F7R21_05510</name>
</gene>
<keyword evidence="3" id="KW-1185">Reference proteome</keyword>
<name>A0A6H9SVV8_9BURK</name>
<dbReference type="GeneID" id="99789399"/>
<dbReference type="OrthoDB" id="7788065at2"/>
<evidence type="ECO:0008006" key="5">
    <source>
        <dbReference type="Google" id="ProtNLM"/>
    </source>
</evidence>
<dbReference type="AlphaFoldDB" id="A0A6H9SVV8"/>
<dbReference type="Gene3D" id="1.10.150.20">
    <property type="entry name" value="5' to 3' exonuclease, C-terminal subdomain"/>
    <property type="match status" value="1"/>
</dbReference>
<organism evidence="1 3">
    <name type="scientific">Burkholderia latens</name>
    <dbReference type="NCBI Taxonomy" id="488446"/>
    <lineage>
        <taxon>Bacteria</taxon>
        <taxon>Pseudomonadati</taxon>
        <taxon>Pseudomonadota</taxon>
        <taxon>Betaproteobacteria</taxon>
        <taxon>Burkholderiales</taxon>
        <taxon>Burkholderiaceae</taxon>
        <taxon>Burkholderia</taxon>
        <taxon>Burkholderia cepacia complex</taxon>
    </lineage>
</organism>
<dbReference type="GO" id="GO:0000166">
    <property type="term" value="F:nucleotide binding"/>
    <property type="evidence" value="ECO:0007669"/>
    <property type="project" value="InterPro"/>
</dbReference>
<dbReference type="Proteomes" id="UP000430232">
    <property type="component" value="Unassembled WGS sequence"/>
</dbReference>
<dbReference type="SUPFAM" id="SSF47794">
    <property type="entry name" value="Rad51 N-terminal domain-like"/>
    <property type="match status" value="1"/>
</dbReference>
<reference evidence="2 4" key="2">
    <citation type="submission" date="2019-09" db="EMBL/GenBank/DDBJ databases">
        <authorList>
            <person name="Depoorter E."/>
        </authorList>
    </citation>
    <scope>NUCLEOTIDE SEQUENCE [LARGE SCALE GENOMIC DNA]</scope>
    <source>
        <strain evidence="2">LMG 24064</strain>
    </source>
</reference>
<reference evidence="1 3" key="1">
    <citation type="submission" date="2019-09" db="EMBL/GenBank/DDBJ databases">
        <title>Draft genome sequences of 48 bacterial type strains from the CCUG.</title>
        <authorList>
            <person name="Tunovic T."/>
            <person name="Pineiro-Iglesias B."/>
            <person name="Unosson C."/>
            <person name="Inganas E."/>
            <person name="Ohlen M."/>
            <person name="Cardew S."/>
            <person name="Jensie-Markopoulos S."/>
            <person name="Salva-Serra F."/>
            <person name="Jaen-Luchoro D."/>
            <person name="Karlsson R."/>
            <person name="Svensson-Stadler L."/>
            <person name="Chun J."/>
            <person name="Moore E."/>
        </authorList>
    </citation>
    <scope>NUCLEOTIDE SEQUENCE [LARGE SCALE GENOMIC DNA]</scope>
    <source>
        <strain evidence="1 3">CCUG 54555</strain>
    </source>
</reference>
<evidence type="ECO:0000313" key="1">
    <source>
        <dbReference type="EMBL" id="KAB0643841.1"/>
    </source>
</evidence>
<dbReference type="Gene3D" id="3.40.50.300">
    <property type="entry name" value="P-loop containing nucleotide triphosphate hydrolases"/>
    <property type="match status" value="1"/>
</dbReference>
<protein>
    <recommendedName>
        <fullName evidence="5">RNA polymerase alpha subunit C-terminal domain-containing protein</fullName>
    </recommendedName>
</protein>